<dbReference type="Proteomes" id="UP001385499">
    <property type="component" value="Unassembled WGS sequence"/>
</dbReference>
<organism evidence="1 2">
    <name type="scientific">Roseibium algae</name>
    <dbReference type="NCBI Taxonomy" id="3123038"/>
    <lineage>
        <taxon>Bacteria</taxon>
        <taxon>Pseudomonadati</taxon>
        <taxon>Pseudomonadota</taxon>
        <taxon>Alphaproteobacteria</taxon>
        <taxon>Hyphomicrobiales</taxon>
        <taxon>Stappiaceae</taxon>
        <taxon>Roseibium</taxon>
    </lineage>
</organism>
<dbReference type="EMBL" id="JBAKIA010000014">
    <property type="protein sequence ID" value="MEJ8475908.1"/>
    <property type="molecule type" value="Genomic_DNA"/>
</dbReference>
<reference evidence="1 2" key="1">
    <citation type="submission" date="2024-02" db="EMBL/GenBank/DDBJ databases">
        <title>Roseibium algae sp. nov., isolated from marine alga (Grateloupia sp.), showing potential in myo-inositol conversion.</title>
        <authorList>
            <person name="Wang Y."/>
        </authorList>
    </citation>
    <scope>NUCLEOTIDE SEQUENCE [LARGE SCALE GENOMIC DNA]</scope>
    <source>
        <strain evidence="1 2">H3510</strain>
    </source>
</reference>
<protein>
    <submittedName>
        <fullName evidence="1">Uncharacterized protein</fullName>
    </submittedName>
</protein>
<name>A0ABU8TNZ7_9HYPH</name>
<accession>A0ABU8TNZ7</accession>
<sequence>MTYCHVGHIAEFSGILDFSTLKDYVPVHGIDLYKEADMSKEGVRD</sequence>
<evidence type="ECO:0000313" key="2">
    <source>
        <dbReference type="Proteomes" id="UP001385499"/>
    </source>
</evidence>
<dbReference type="RefSeq" id="WP_340276192.1">
    <property type="nucleotide sequence ID" value="NZ_JBAKIA010000014.1"/>
</dbReference>
<comment type="caution">
    <text evidence="1">The sequence shown here is derived from an EMBL/GenBank/DDBJ whole genome shotgun (WGS) entry which is preliminary data.</text>
</comment>
<keyword evidence="2" id="KW-1185">Reference proteome</keyword>
<gene>
    <name evidence="1" type="ORF">V6575_17585</name>
</gene>
<proteinExistence type="predicted"/>
<evidence type="ECO:0000313" key="1">
    <source>
        <dbReference type="EMBL" id="MEJ8475908.1"/>
    </source>
</evidence>